<feature type="domain" description="Glutamyl/glutaminyl-tRNA synthetase class Ib catalytic" evidence="9">
    <location>
        <begin position="3"/>
        <end position="341"/>
    </location>
</feature>
<dbReference type="FunFam" id="3.40.50.620:FF:000127">
    <property type="entry name" value="Glutamate--tRNA ligase"/>
    <property type="match status" value="1"/>
</dbReference>
<keyword evidence="5 8" id="KW-0067">ATP-binding</keyword>
<evidence type="ECO:0000313" key="12">
    <source>
        <dbReference type="Proteomes" id="UP000712007"/>
    </source>
</evidence>
<feature type="domain" description="Aminoacyl-tRNA synthetase class I anticodon-binding" evidence="10">
    <location>
        <begin position="373"/>
        <end position="499"/>
    </location>
</feature>
<evidence type="ECO:0000256" key="7">
    <source>
        <dbReference type="ARBA" id="ARBA00023146"/>
    </source>
</evidence>
<dbReference type="EC" id="6.1.1.17" evidence="8"/>
<dbReference type="Pfam" id="PF19269">
    <property type="entry name" value="Anticodon_2"/>
    <property type="match status" value="1"/>
</dbReference>
<dbReference type="GO" id="GO:0008270">
    <property type="term" value="F:zinc ion binding"/>
    <property type="evidence" value="ECO:0007669"/>
    <property type="project" value="InterPro"/>
</dbReference>
<dbReference type="GO" id="GO:0004818">
    <property type="term" value="F:glutamate-tRNA ligase activity"/>
    <property type="evidence" value="ECO:0007669"/>
    <property type="project" value="UniProtKB-UniRule"/>
</dbReference>
<dbReference type="PANTHER" id="PTHR43311:SF2">
    <property type="entry name" value="GLUTAMATE--TRNA LIGASE, MITOCHONDRIAL-RELATED"/>
    <property type="match status" value="1"/>
</dbReference>
<dbReference type="InterPro" id="IPR020751">
    <property type="entry name" value="aa-tRNA-synth_I_codon-bd_sub2"/>
</dbReference>
<feature type="short sequence motif" description="'HIGH' region" evidence="8">
    <location>
        <begin position="10"/>
        <end position="20"/>
    </location>
</feature>
<dbReference type="Proteomes" id="UP000712007">
    <property type="component" value="Unassembled WGS sequence"/>
</dbReference>
<name>A0A940DIP0_9BACT</name>
<accession>A0A940DIP0</accession>
<dbReference type="GO" id="GO:0006424">
    <property type="term" value="P:glutamyl-tRNA aminoacylation"/>
    <property type="evidence" value="ECO:0007669"/>
    <property type="project" value="UniProtKB-UniRule"/>
</dbReference>
<dbReference type="Gene3D" id="1.10.10.350">
    <property type="match status" value="1"/>
</dbReference>
<comment type="subunit">
    <text evidence="8">Monomer.</text>
</comment>
<evidence type="ECO:0000259" key="9">
    <source>
        <dbReference type="Pfam" id="PF00749"/>
    </source>
</evidence>
<dbReference type="InterPro" id="IPR004527">
    <property type="entry name" value="Glu-tRNA-ligase_bac/mito"/>
</dbReference>
<dbReference type="GO" id="GO:0000049">
    <property type="term" value="F:tRNA binding"/>
    <property type="evidence" value="ECO:0007669"/>
    <property type="project" value="InterPro"/>
</dbReference>
<dbReference type="InterPro" id="IPR014729">
    <property type="entry name" value="Rossmann-like_a/b/a_fold"/>
</dbReference>
<comment type="function">
    <text evidence="8">Catalyzes the attachment of glutamate to tRNA(Glu) in a two-step reaction: glutamate is first activated by ATP to form Glu-AMP and then transferred to the acceptor end of tRNA(Glu).</text>
</comment>
<dbReference type="GO" id="GO:0005829">
    <property type="term" value="C:cytosol"/>
    <property type="evidence" value="ECO:0007669"/>
    <property type="project" value="TreeGrafter"/>
</dbReference>
<evidence type="ECO:0000256" key="2">
    <source>
        <dbReference type="ARBA" id="ARBA00022490"/>
    </source>
</evidence>
<keyword evidence="6 8" id="KW-0648">Protein biosynthesis</keyword>
<keyword evidence="4 8" id="KW-0547">Nucleotide-binding</keyword>
<dbReference type="AlphaFoldDB" id="A0A940DIP0"/>
<dbReference type="InterPro" id="IPR001412">
    <property type="entry name" value="aa-tRNA-synth_I_CS"/>
</dbReference>
<keyword evidence="2 8" id="KW-0963">Cytoplasm</keyword>
<keyword evidence="3 8" id="KW-0436">Ligase</keyword>
<reference evidence="11" key="2">
    <citation type="journal article" date="2021" name="PeerJ">
        <title>Extensive microbial diversity within the chicken gut microbiome revealed by metagenomics and culture.</title>
        <authorList>
            <person name="Gilroy R."/>
            <person name="Ravi A."/>
            <person name="Getino M."/>
            <person name="Pursley I."/>
            <person name="Horton D.L."/>
            <person name="Alikhan N.F."/>
            <person name="Baker D."/>
            <person name="Gharbi K."/>
            <person name="Hall N."/>
            <person name="Watson M."/>
            <person name="Adriaenssens E.M."/>
            <person name="Foster-Nyarko E."/>
            <person name="Jarju S."/>
            <person name="Secka A."/>
            <person name="Antonio M."/>
            <person name="Oren A."/>
            <person name="Chaudhuri R.R."/>
            <person name="La Ragione R."/>
            <person name="Hildebrand F."/>
            <person name="Pallen M.J."/>
        </authorList>
    </citation>
    <scope>NUCLEOTIDE SEQUENCE</scope>
    <source>
        <strain evidence="11">3924</strain>
    </source>
</reference>
<dbReference type="Pfam" id="PF00749">
    <property type="entry name" value="tRNA-synt_1c"/>
    <property type="match status" value="1"/>
</dbReference>
<evidence type="ECO:0000256" key="5">
    <source>
        <dbReference type="ARBA" id="ARBA00022840"/>
    </source>
</evidence>
<feature type="short sequence motif" description="'KMSKS' region" evidence="8">
    <location>
        <begin position="258"/>
        <end position="262"/>
    </location>
</feature>
<dbReference type="HAMAP" id="MF_00022">
    <property type="entry name" value="Glu_tRNA_synth_type1"/>
    <property type="match status" value="1"/>
</dbReference>
<evidence type="ECO:0000313" key="11">
    <source>
        <dbReference type="EMBL" id="MBO8439640.1"/>
    </source>
</evidence>
<dbReference type="CDD" id="cd00808">
    <property type="entry name" value="GluRS_core"/>
    <property type="match status" value="1"/>
</dbReference>
<comment type="catalytic activity">
    <reaction evidence="8">
        <text>tRNA(Glu) + L-glutamate + ATP = L-glutamyl-tRNA(Glu) + AMP + diphosphate</text>
        <dbReference type="Rhea" id="RHEA:23540"/>
        <dbReference type="Rhea" id="RHEA-COMP:9663"/>
        <dbReference type="Rhea" id="RHEA-COMP:9680"/>
        <dbReference type="ChEBI" id="CHEBI:29985"/>
        <dbReference type="ChEBI" id="CHEBI:30616"/>
        <dbReference type="ChEBI" id="CHEBI:33019"/>
        <dbReference type="ChEBI" id="CHEBI:78442"/>
        <dbReference type="ChEBI" id="CHEBI:78520"/>
        <dbReference type="ChEBI" id="CHEBI:456215"/>
        <dbReference type="EC" id="6.1.1.17"/>
    </reaction>
</comment>
<dbReference type="InterPro" id="IPR020058">
    <property type="entry name" value="Glu/Gln-tRNA-synth_Ib_cat-dom"/>
</dbReference>
<gene>
    <name evidence="8" type="primary">gltX</name>
    <name evidence="11" type="ORF">IAC51_03210</name>
</gene>
<dbReference type="InterPro" id="IPR000924">
    <property type="entry name" value="Glu/Gln-tRNA-synth"/>
</dbReference>
<dbReference type="Gene3D" id="3.40.50.620">
    <property type="entry name" value="HUPs"/>
    <property type="match status" value="1"/>
</dbReference>
<evidence type="ECO:0000256" key="1">
    <source>
        <dbReference type="ARBA" id="ARBA00007894"/>
    </source>
</evidence>
<sequence>MDKVRVRFAPSPTGPLHIGGVRTALYNYLFARQHGGEFVFRIEDTDSNRFVPGAEEYIIESFKWLGIKFDEGVSFGGEYGPYRQSERKEIYKVYVDQLLRDGLAYVAFDTPEKLEAKRKEIPNFQYDATTRLSMDNSLVIGGEETARRIANGDKYVVRIKIEPGEDIVVNDIIRGEVHINSSIIDDKVLYKSADNLPTYHLANIVDDHMMHITHVIRGEEWLPSAPLHVLLYKYLGWSDTMPRFAHLPLLLKPDGNGKLSKRDGDRLGFPVFPLEWHDPKTGDVSSGYRESGYLPEAVINFLALLGWNPGTEQEIMSLDELVSLFRLERCSKSGAKFDFEKGKWFNHQYLQMADNRRIAEEMMKDITANGVVTDMAKVEQVVGFMKSRVSFIKELWPLCSFFWIAPTSYDEKAIQKRWKEETPRIMHELYDVMAAWDNYDDIEGSEAHVKAWCEQKGYPLGNVMNPFRLMLVGELKGPHMFEVTAVLGKEETLRRMETAFAALPK</sequence>
<keyword evidence="7 8" id="KW-0030">Aminoacyl-tRNA synthetase</keyword>
<dbReference type="InterPro" id="IPR049940">
    <property type="entry name" value="GluQ/Sye"/>
</dbReference>
<feature type="binding site" evidence="8">
    <location>
        <position position="261"/>
    </location>
    <ligand>
        <name>ATP</name>
        <dbReference type="ChEBI" id="CHEBI:30616"/>
    </ligand>
</feature>
<dbReference type="InterPro" id="IPR045462">
    <property type="entry name" value="aa-tRNA-synth_I_cd-bd"/>
</dbReference>
<dbReference type="PRINTS" id="PR00987">
    <property type="entry name" value="TRNASYNTHGLU"/>
</dbReference>
<evidence type="ECO:0000259" key="10">
    <source>
        <dbReference type="Pfam" id="PF19269"/>
    </source>
</evidence>
<dbReference type="SUPFAM" id="SSF48163">
    <property type="entry name" value="An anticodon-binding domain of class I aminoacyl-tRNA synthetases"/>
    <property type="match status" value="1"/>
</dbReference>
<reference evidence="11" key="1">
    <citation type="submission" date="2020-10" db="EMBL/GenBank/DDBJ databases">
        <authorList>
            <person name="Gilroy R."/>
        </authorList>
    </citation>
    <scope>NUCLEOTIDE SEQUENCE</scope>
    <source>
        <strain evidence="11">3924</strain>
    </source>
</reference>
<dbReference type="EMBL" id="JADIMV010000054">
    <property type="protein sequence ID" value="MBO8439640.1"/>
    <property type="molecule type" value="Genomic_DNA"/>
</dbReference>
<dbReference type="SUPFAM" id="SSF52374">
    <property type="entry name" value="Nucleotidylyl transferase"/>
    <property type="match status" value="1"/>
</dbReference>
<dbReference type="GO" id="GO:0005524">
    <property type="term" value="F:ATP binding"/>
    <property type="evidence" value="ECO:0007669"/>
    <property type="project" value="UniProtKB-UniRule"/>
</dbReference>
<organism evidence="11 12">
    <name type="scientific">Candidatus Aphodosoma intestinipullorum</name>
    <dbReference type="NCBI Taxonomy" id="2840674"/>
    <lineage>
        <taxon>Bacteria</taxon>
        <taxon>Pseudomonadati</taxon>
        <taxon>Bacteroidota</taxon>
        <taxon>Bacteroidia</taxon>
        <taxon>Bacteroidales</taxon>
        <taxon>Candidatus Aphodosoma</taxon>
    </lineage>
</organism>
<dbReference type="InterPro" id="IPR008925">
    <property type="entry name" value="aa_tRNA-synth_I_cd-bd_sf"/>
</dbReference>
<comment type="caution">
    <text evidence="8">Lacks conserved residue(s) required for the propagation of feature annotation.</text>
</comment>
<proteinExistence type="inferred from homology"/>
<comment type="subcellular location">
    <subcellularLocation>
        <location evidence="8">Cytoplasm</location>
    </subcellularLocation>
</comment>
<comment type="caution">
    <text evidence="11">The sequence shown here is derived from an EMBL/GenBank/DDBJ whole genome shotgun (WGS) entry which is preliminary data.</text>
</comment>
<dbReference type="InterPro" id="IPR033910">
    <property type="entry name" value="GluRS_core"/>
</dbReference>
<dbReference type="PANTHER" id="PTHR43311">
    <property type="entry name" value="GLUTAMATE--TRNA LIGASE"/>
    <property type="match status" value="1"/>
</dbReference>
<evidence type="ECO:0000256" key="3">
    <source>
        <dbReference type="ARBA" id="ARBA00022598"/>
    </source>
</evidence>
<evidence type="ECO:0000256" key="4">
    <source>
        <dbReference type="ARBA" id="ARBA00022741"/>
    </source>
</evidence>
<dbReference type="PROSITE" id="PS00178">
    <property type="entry name" value="AA_TRNA_LIGASE_I"/>
    <property type="match status" value="1"/>
</dbReference>
<dbReference type="NCBIfam" id="TIGR00464">
    <property type="entry name" value="gltX_bact"/>
    <property type="match status" value="1"/>
</dbReference>
<evidence type="ECO:0000256" key="6">
    <source>
        <dbReference type="ARBA" id="ARBA00022917"/>
    </source>
</evidence>
<evidence type="ECO:0000256" key="8">
    <source>
        <dbReference type="HAMAP-Rule" id="MF_00022"/>
    </source>
</evidence>
<protein>
    <recommendedName>
        <fullName evidence="8">Glutamate--tRNA ligase</fullName>
        <ecNumber evidence="8">6.1.1.17</ecNumber>
    </recommendedName>
    <alternativeName>
        <fullName evidence="8">Glutamyl-tRNA synthetase</fullName>
        <shortName evidence="8">GluRS</shortName>
    </alternativeName>
</protein>
<comment type="similarity">
    <text evidence="1 8">Belongs to the class-I aminoacyl-tRNA synthetase family. Glutamate--tRNA ligase type 1 subfamily.</text>
</comment>